<evidence type="ECO:0000256" key="6">
    <source>
        <dbReference type="ARBA" id="ARBA00022989"/>
    </source>
</evidence>
<dbReference type="InterPro" id="IPR000522">
    <property type="entry name" value="ABC_transptr_permease_BtuC"/>
</dbReference>
<dbReference type="EMBL" id="CP047186">
    <property type="protein sequence ID" value="QHC54554.1"/>
    <property type="molecule type" value="Genomic_DNA"/>
</dbReference>
<keyword evidence="3" id="KW-0813">Transport</keyword>
<dbReference type="GO" id="GO:0033214">
    <property type="term" value="P:siderophore-iron import into cell"/>
    <property type="evidence" value="ECO:0007669"/>
    <property type="project" value="TreeGrafter"/>
</dbReference>
<feature type="transmembrane region" description="Helical" evidence="8">
    <location>
        <begin position="203"/>
        <end position="226"/>
    </location>
</feature>
<keyword evidence="5 8" id="KW-0812">Transmembrane</keyword>
<feature type="transmembrane region" description="Helical" evidence="8">
    <location>
        <begin position="17"/>
        <end position="40"/>
    </location>
</feature>
<comment type="subcellular location">
    <subcellularLocation>
        <location evidence="1">Cell membrane</location>
        <topology evidence="1">Multi-pass membrane protein</topology>
    </subcellularLocation>
</comment>
<dbReference type="KEGG" id="rte:GSU10_02025"/>
<keyword evidence="6 8" id="KW-1133">Transmembrane helix</keyword>
<name>A0A166H2P2_9MICO</name>
<dbReference type="GO" id="GO:0022857">
    <property type="term" value="F:transmembrane transporter activity"/>
    <property type="evidence" value="ECO:0007669"/>
    <property type="project" value="InterPro"/>
</dbReference>
<dbReference type="AlphaFoldDB" id="A0A166H2P2"/>
<reference evidence="10" key="2">
    <citation type="submission" date="2019-12" db="EMBL/GenBank/DDBJ databases">
        <title>Complete and Draft Genome Sequences of New Strains and Members of Some Known Species of the Genus Rathayibacter isolated from Plants.</title>
        <authorList>
            <person name="Tarlachkov S.V."/>
            <person name="Starodumova I.P."/>
            <person name="Dorofeeva L.V."/>
            <person name="Prisyazhnaya N.V."/>
            <person name="Leyn S.A."/>
            <person name="Zlamal J.E."/>
            <person name="Elane M.L."/>
            <person name="Osterman A.L."/>
            <person name="Nadler S.A."/>
            <person name="Subbotin S.A."/>
            <person name="Evtushenko L.I."/>
        </authorList>
    </citation>
    <scope>NUCLEOTIDE SEQUENCE</scope>
    <source>
        <strain evidence="10">VKM Ac-2761</strain>
    </source>
</reference>
<dbReference type="OrthoDB" id="9782305at2"/>
<dbReference type="PATRIC" id="fig|1671680.3.peg.3320"/>
<evidence type="ECO:0000256" key="1">
    <source>
        <dbReference type="ARBA" id="ARBA00004651"/>
    </source>
</evidence>
<reference evidence="9 11" key="1">
    <citation type="submission" date="2015-08" db="EMBL/GenBank/DDBJ databases">
        <title>Draft Genome Sequence of Rathayibacter sp. Strain VKM Ac-2596 Isolated from Leaf Gall Induced by Plant-Parasitic Nematodes.</title>
        <authorList>
            <person name="Vasilenko O.V."/>
            <person name="Starodumova I.P."/>
            <person name="Tarlachkov S.V."/>
            <person name="Dorofeeva L.V."/>
            <person name="Evtushenko L.I."/>
        </authorList>
    </citation>
    <scope>NUCLEOTIDE SEQUENCE [LARGE SCALE GENOMIC DNA]</scope>
    <source>
        <strain evidence="9 11">VKM Ac-2596</strain>
    </source>
</reference>
<evidence type="ECO:0000256" key="5">
    <source>
        <dbReference type="ARBA" id="ARBA00022692"/>
    </source>
</evidence>
<sequence>MTGPAPRAFGTRPRRRLALWLSGTLLALVVAALLSIAVGANPLDPRLLLDTLSGGGTDESRFVVQDQRLPRTLVGLAVGVGLGGAGALIQAVTRNPLADPGILGVNAGASAAVAAAVVFAGVTSISGYVWFAYGGALVLTVVVFALGAGGRGRSDPITLTLAGLAVGAVLSGLTTGLTLTHPDAFERLLGWSAGSLLGRSTDVLLPVLPLLALGALLALVVSPALNAVALGDETARAQGVSLLRTRLLAVLAITLLAGTATALAGPISFVGLMIPHVVRWSTGPDHRWIVAGSMLAAPVLVLLSDVVGRVSVLPAEMPVGIVTAFVGAPVLIVLVRRRRRVTGL</sequence>
<evidence type="ECO:0000313" key="12">
    <source>
        <dbReference type="Proteomes" id="UP000465031"/>
    </source>
</evidence>
<evidence type="ECO:0000256" key="3">
    <source>
        <dbReference type="ARBA" id="ARBA00022448"/>
    </source>
</evidence>
<reference evidence="12" key="3">
    <citation type="submission" date="2019-12" db="EMBL/GenBank/DDBJ databases">
        <title>Complete and draft genome sequences of new strains and members of some known species of the genus Rathayibacter isolated from plants.</title>
        <authorList>
            <person name="Tarlachkov S.V."/>
            <person name="Starodumova I.P."/>
            <person name="Dorofeeva L.V."/>
            <person name="Prisyazhnaya N.V."/>
            <person name="Leyn S."/>
            <person name="Zlamal J."/>
            <person name="Elan M."/>
            <person name="Osterman A.L."/>
            <person name="Nadler S."/>
            <person name="Subbotin S.A."/>
            <person name="Evtushenko L.I."/>
        </authorList>
    </citation>
    <scope>NUCLEOTIDE SEQUENCE [LARGE SCALE GENOMIC DNA]</scope>
    <source>
        <strain evidence="12">VKM Ac-2761</strain>
    </source>
</reference>
<feature type="transmembrane region" description="Helical" evidence="8">
    <location>
        <begin position="101"/>
        <end position="122"/>
    </location>
</feature>
<evidence type="ECO:0000256" key="8">
    <source>
        <dbReference type="SAM" id="Phobius"/>
    </source>
</evidence>
<feature type="transmembrane region" description="Helical" evidence="8">
    <location>
        <begin position="247"/>
        <end position="274"/>
    </location>
</feature>
<evidence type="ECO:0000313" key="11">
    <source>
        <dbReference type="Proteomes" id="UP000076717"/>
    </source>
</evidence>
<keyword evidence="11" id="KW-1185">Reference proteome</keyword>
<keyword evidence="7 8" id="KW-0472">Membrane</keyword>
<feature type="transmembrane region" description="Helical" evidence="8">
    <location>
        <begin position="159"/>
        <end position="179"/>
    </location>
</feature>
<dbReference type="PANTHER" id="PTHR30472:SF1">
    <property type="entry name" value="FE(3+) DICITRATE TRANSPORT SYSTEM PERMEASE PROTEIN FECC-RELATED"/>
    <property type="match status" value="1"/>
</dbReference>
<dbReference type="PANTHER" id="PTHR30472">
    <property type="entry name" value="FERRIC ENTEROBACTIN TRANSPORT SYSTEM PERMEASE PROTEIN"/>
    <property type="match status" value="1"/>
</dbReference>
<dbReference type="GO" id="GO:0005886">
    <property type="term" value="C:plasma membrane"/>
    <property type="evidence" value="ECO:0007669"/>
    <property type="project" value="UniProtKB-SubCell"/>
</dbReference>
<feature type="transmembrane region" description="Helical" evidence="8">
    <location>
        <begin position="128"/>
        <end position="147"/>
    </location>
</feature>
<comment type="similarity">
    <text evidence="2">Belongs to the binding-protein-dependent transport system permease family. FecCD subfamily.</text>
</comment>
<dbReference type="Proteomes" id="UP000076717">
    <property type="component" value="Unassembled WGS sequence"/>
</dbReference>
<evidence type="ECO:0000313" key="10">
    <source>
        <dbReference type="EMBL" id="QHC54554.1"/>
    </source>
</evidence>
<evidence type="ECO:0000256" key="2">
    <source>
        <dbReference type="ARBA" id="ARBA00007935"/>
    </source>
</evidence>
<dbReference type="Pfam" id="PF01032">
    <property type="entry name" value="FecCD"/>
    <property type="match status" value="1"/>
</dbReference>
<feature type="transmembrane region" description="Helical" evidence="8">
    <location>
        <begin position="315"/>
        <end position="335"/>
    </location>
</feature>
<evidence type="ECO:0000256" key="7">
    <source>
        <dbReference type="ARBA" id="ARBA00023136"/>
    </source>
</evidence>
<proteinExistence type="inferred from homology"/>
<evidence type="ECO:0000256" key="4">
    <source>
        <dbReference type="ARBA" id="ARBA00022475"/>
    </source>
</evidence>
<dbReference type="FunFam" id="1.10.3470.10:FF:000001">
    <property type="entry name" value="Vitamin B12 ABC transporter permease BtuC"/>
    <property type="match status" value="1"/>
</dbReference>
<feature type="transmembrane region" description="Helical" evidence="8">
    <location>
        <begin position="69"/>
        <end position="89"/>
    </location>
</feature>
<dbReference type="CDD" id="cd06550">
    <property type="entry name" value="TM_ABC_iron-siderophores_like"/>
    <property type="match status" value="1"/>
</dbReference>
<keyword evidence="4" id="KW-1003">Cell membrane</keyword>
<accession>A0A166H2P2</accession>
<organism evidence="9 11">
    <name type="scientific">Rathayibacter tanaceti</name>
    <dbReference type="NCBI Taxonomy" id="1671680"/>
    <lineage>
        <taxon>Bacteria</taxon>
        <taxon>Bacillati</taxon>
        <taxon>Actinomycetota</taxon>
        <taxon>Actinomycetes</taxon>
        <taxon>Micrococcales</taxon>
        <taxon>Microbacteriaceae</taxon>
        <taxon>Rathayibacter</taxon>
    </lineage>
</organism>
<gene>
    <name evidence="9" type="primary">fepD</name>
    <name evidence="9" type="ORF">ACH61_03077</name>
    <name evidence="10" type="ORF">GSU10_02025</name>
</gene>
<dbReference type="RefSeq" id="WP_082845305.1">
    <property type="nucleotide sequence ID" value="NZ_CP047186.1"/>
</dbReference>
<protein>
    <submittedName>
        <fullName evidence="9">Ferric enterobactin transport system permease protein FepD</fullName>
    </submittedName>
    <submittedName>
        <fullName evidence="10">Iron chelate uptake ABC transporter family permease subunit</fullName>
    </submittedName>
</protein>
<dbReference type="EMBL" id="LIIN01000196">
    <property type="protein sequence ID" value="KZX19824.1"/>
    <property type="molecule type" value="Genomic_DNA"/>
</dbReference>
<evidence type="ECO:0000313" key="9">
    <source>
        <dbReference type="EMBL" id="KZX19824.1"/>
    </source>
</evidence>
<dbReference type="Proteomes" id="UP000465031">
    <property type="component" value="Chromosome"/>
</dbReference>
<dbReference type="Gene3D" id="1.10.3470.10">
    <property type="entry name" value="ABC transporter involved in vitamin B12 uptake, BtuC"/>
    <property type="match status" value="1"/>
</dbReference>
<dbReference type="SUPFAM" id="SSF81345">
    <property type="entry name" value="ABC transporter involved in vitamin B12 uptake, BtuC"/>
    <property type="match status" value="1"/>
</dbReference>
<dbReference type="InterPro" id="IPR037294">
    <property type="entry name" value="ABC_BtuC-like"/>
</dbReference>